<accession>A0A1I6G2F3</accession>
<reference evidence="3" key="1">
    <citation type="submission" date="2016-10" db="EMBL/GenBank/DDBJ databases">
        <authorList>
            <person name="Varghese N."/>
            <person name="Submissions S."/>
        </authorList>
    </citation>
    <scope>NUCLEOTIDE SEQUENCE [LARGE SCALE GENOMIC DNA]</scope>
    <source>
        <strain evidence="3">DSM 26879</strain>
    </source>
</reference>
<keyword evidence="1" id="KW-0732">Signal</keyword>
<evidence type="ECO:0000256" key="1">
    <source>
        <dbReference type="SAM" id="SignalP"/>
    </source>
</evidence>
<proteinExistence type="predicted"/>
<sequence length="837" mass="91593">MNLFTTIFTFSAAILFATHVQADQAADVACDAVGLPVQVTSFQTAALNLPFDQVDTPVVWQAVLLTPQDDRLLWLQNPEPASDTRLIIPLIEWASSGVDTHVLLMAKDQNEDVVFECPPHPLRILPPAIRPNAYLELIMHNRELAVRTQRLIDMITPEAAPLMTRQEQNALHLEDLDNAEHYLNADAQTQRVQDAIATYVLDLPNTAAVQTLDMVLASPQQASVVDKISFNTSDFSAQTLAFQPDLDRFALHNAQDFIASGLRTCPQTEDELQQMVAALDQANQDTGGTIYAKEKATLKSVEVVLIASGVGLVSGSTKAATTTANTLNTYLAFQTLLDDVIRGTYPSKFTNLFATATPDAIYADSLPEDRIFRVETVELTTLSAGWSMSKAAFDFTMATIGGKSVPGDLKQLLVAAPRNRAALVSRVQAAHQSFRTTSHAATRHAQLDIYLSGAEGVRDGEILNNAYSHITKYLGETSEIRTPPEICRLDLTASTLIAANTVDLPLGNALRAVNIGIENREFTAVNTGQGAVAITFENLPPEFKIIPELPTTTVRIDIPQIAITIDGPGDISPYGTGNYEFTIENSAPIASPTVKWDHLPPNLVAAGPHNLDGYAMTPLDVTCEARTMLLTATYNGAFLDEIDVAPFASRQVTLLADQDECEDVEDQPDVDAPTWDAVRGQWLETPLNDPFVCTFLGSAIGSGHGPGQTVVARGCKRIDEATFDFADSNTRLIVNALGMEFRFQKSEQRYTDIRDQILFYGGRSITAYPPMDLFRIEVDVEDLQSQNPFIYESENYGFNDFATYAIVYRNTLYAMGGFSQADSGFETIYRIPNSATK</sequence>
<organism evidence="2 3">
    <name type="scientific">Yoonia tamlensis</name>
    <dbReference type="NCBI Taxonomy" id="390270"/>
    <lineage>
        <taxon>Bacteria</taxon>
        <taxon>Pseudomonadati</taxon>
        <taxon>Pseudomonadota</taxon>
        <taxon>Alphaproteobacteria</taxon>
        <taxon>Rhodobacterales</taxon>
        <taxon>Paracoccaceae</taxon>
        <taxon>Yoonia</taxon>
    </lineage>
</organism>
<dbReference type="OrthoDB" id="9767539at2"/>
<feature type="signal peptide" evidence="1">
    <location>
        <begin position="1"/>
        <end position="22"/>
    </location>
</feature>
<dbReference type="RefSeq" id="WP_090197085.1">
    <property type="nucleotide sequence ID" value="NZ_FOYP01000001.1"/>
</dbReference>
<name>A0A1I6G2F3_9RHOB</name>
<protein>
    <submittedName>
        <fullName evidence="2">Uncharacterized protein</fullName>
    </submittedName>
</protein>
<feature type="chain" id="PRO_5011705433" evidence="1">
    <location>
        <begin position="23"/>
        <end position="837"/>
    </location>
</feature>
<dbReference type="EMBL" id="FOYP01000001">
    <property type="protein sequence ID" value="SFR36366.1"/>
    <property type="molecule type" value="Genomic_DNA"/>
</dbReference>
<evidence type="ECO:0000313" key="2">
    <source>
        <dbReference type="EMBL" id="SFR36366.1"/>
    </source>
</evidence>
<evidence type="ECO:0000313" key="3">
    <source>
        <dbReference type="Proteomes" id="UP000199478"/>
    </source>
</evidence>
<dbReference type="STRING" id="390270.SAMN04488005_0960"/>
<dbReference type="Proteomes" id="UP000199478">
    <property type="component" value="Unassembled WGS sequence"/>
</dbReference>
<dbReference type="AlphaFoldDB" id="A0A1I6G2F3"/>
<keyword evidence="3" id="KW-1185">Reference proteome</keyword>
<gene>
    <name evidence="2" type="ORF">SAMN04488005_0960</name>
</gene>